<keyword evidence="5 7" id="KW-1133">Transmembrane helix</keyword>
<dbReference type="EMBL" id="DTAI01000118">
    <property type="protein sequence ID" value="HGN36701.1"/>
    <property type="molecule type" value="Genomic_DNA"/>
</dbReference>
<dbReference type="InterPro" id="IPR045621">
    <property type="entry name" value="BPD_transp_1_N"/>
</dbReference>
<feature type="transmembrane region" description="Helical" evidence="7">
    <location>
        <begin position="12"/>
        <end position="32"/>
    </location>
</feature>
<keyword evidence="2 7" id="KW-0813">Transport</keyword>
<evidence type="ECO:0000256" key="4">
    <source>
        <dbReference type="ARBA" id="ARBA00022692"/>
    </source>
</evidence>
<keyword evidence="4 7" id="KW-0812">Transmembrane</keyword>
<keyword evidence="6 7" id="KW-0472">Membrane</keyword>
<protein>
    <submittedName>
        <fullName evidence="9">ABC transporter permease</fullName>
    </submittedName>
</protein>
<dbReference type="Gene3D" id="1.10.3720.10">
    <property type="entry name" value="MetI-like"/>
    <property type="match status" value="1"/>
</dbReference>
<dbReference type="AlphaFoldDB" id="A0A7J3I7X1"/>
<feature type="domain" description="ABC transmembrane type-1" evidence="8">
    <location>
        <begin position="98"/>
        <end position="290"/>
    </location>
</feature>
<dbReference type="PROSITE" id="PS50928">
    <property type="entry name" value="ABC_TM1"/>
    <property type="match status" value="1"/>
</dbReference>
<evidence type="ECO:0000256" key="1">
    <source>
        <dbReference type="ARBA" id="ARBA00004651"/>
    </source>
</evidence>
<dbReference type="GO" id="GO:0055085">
    <property type="term" value="P:transmembrane transport"/>
    <property type="evidence" value="ECO:0007669"/>
    <property type="project" value="InterPro"/>
</dbReference>
<name>A0A7J3I7X1_9CREN</name>
<feature type="transmembrane region" description="Helical" evidence="7">
    <location>
        <begin position="265"/>
        <end position="286"/>
    </location>
</feature>
<keyword evidence="3" id="KW-1003">Cell membrane</keyword>
<dbReference type="Pfam" id="PF00528">
    <property type="entry name" value="BPD_transp_1"/>
    <property type="match status" value="1"/>
</dbReference>
<comment type="similarity">
    <text evidence="7">Belongs to the binding-protein-dependent transport system permease family.</text>
</comment>
<evidence type="ECO:0000256" key="2">
    <source>
        <dbReference type="ARBA" id="ARBA00022448"/>
    </source>
</evidence>
<feature type="transmembrane region" description="Helical" evidence="7">
    <location>
        <begin position="230"/>
        <end position="259"/>
    </location>
</feature>
<organism evidence="9">
    <name type="scientific">Ignisphaera aggregans</name>
    <dbReference type="NCBI Taxonomy" id="334771"/>
    <lineage>
        <taxon>Archaea</taxon>
        <taxon>Thermoproteota</taxon>
        <taxon>Thermoprotei</taxon>
        <taxon>Desulfurococcales</taxon>
        <taxon>Desulfurococcaceae</taxon>
        <taxon>Ignisphaera</taxon>
    </lineage>
</organism>
<accession>A0A7J3I7X1</accession>
<dbReference type="Pfam" id="PF19300">
    <property type="entry name" value="BPD_transp_1_N"/>
    <property type="match status" value="1"/>
</dbReference>
<evidence type="ECO:0000256" key="5">
    <source>
        <dbReference type="ARBA" id="ARBA00022989"/>
    </source>
</evidence>
<reference evidence="9" key="1">
    <citation type="journal article" date="2020" name="mSystems">
        <title>Genome- and Community-Level Interaction Insights into Carbon Utilization and Element Cycling Functions of Hydrothermarchaeota in Hydrothermal Sediment.</title>
        <authorList>
            <person name="Zhou Z."/>
            <person name="Liu Y."/>
            <person name="Xu W."/>
            <person name="Pan J."/>
            <person name="Luo Z.H."/>
            <person name="Li M."/>
        </authorList>
    </citation>
    <scope>NUCLEOTIDE SEQUENCE [LARGE SCALE GENOMIC DNA]</scope>
    <source>
        <strain evidence="9">SpSt-618</strain>
    </source>
</reference>
<gene>
    <name evidence="9" type="ORF">ENT87_04030</name>
</gene>
<evidence type="ECO:0000313" key="9">
    <source>
        <dbReference type="EMBL" id="HGN36701.1"/>
    </source>
</evidence>
<dbReference type="GO" id="GO:0005886">
    <property type="term" value="C:plasma membrane"/>
    <property type="evidence" value="ECO:0007669"/>
    <property type="project" value="UniProtKB-SubCell"/>
</dbReference>
<feature type="transmembrane region" description="Helical" evidence="7">
    <location>
        <begin position="134"/>
        <end position="156"/>
    </location>
</feature>
<dbReference type="SUPFAM" id="SSF161098">
    <property type="entry name" value="MetI-like"/>
    <property type="match status" value="1"/>
</dbReference>
<dbReference type="InterPro" id="IPR035906">
    <property type="entry name" value="MetI-like_sf"/>
</dbReference>
<evidence type="ECO:0000256" key="6">
    <source>
        <dbReference type="ARBA" id="ARBA00023136"/>
    </source>
</evidence>
<evidence type="ECO:0000256" key="3">
    <source>
        <dbReference type="ARBA" id="ARBA00022475"/>
    </source>
</evidence>
<evidence type="ECO:0000256" key="7">
    <source>
        <dbReference type="RuleBase" id="RU363032"/>
    </source>
</evidence>
<comment type="caution">
    <text evidence="9">The sequence shown here is derived from an EMBL/GenBank/DDBJ whole genome shotgun (WGS) entry which is preliminary data.</text>
</comment>
<feature type="transmembrane region" description="Helical" evidence="7">
    <location>
        <begin position="168"/>
        <end position="187"/>
    </location>
</feature>
<dbReference type="PANTHER" id="PTHR43163">
    <property type="entry name" value="DIPEPTIDE TRANSPORT SYSTEM PERMEASE PROTEIN DPPB-RELATED"/>
    <property type="match status" value="1"/>
</dbReference>
<proteinExistence type="inferred from homology"/>
<comment type="subcellular location">
    <subcellularLocation>
        <location evidence="1 7">Cell membrane</location>
        <topology evidence="1 7">Multi-pass membrane protein</topology>
    </subcellularLocation>
</comment>
<feature type="transmembrane region" description="Helical" evidence="7">
    <location>
        <begin position="102"/>
        <end position="122"/>
    </location>
</feature>
<evidence type="ECO:0000259" key="8">
    <source>
        <dbReference type="PROSITE" id="PS50928"/>
    </source>
</evidence>
<dbReference type="InterPro" id="IPR000515">
    <property type="entry name" value="MetI-like"/>
</dbReference>
<sequence>MPLWKAILKRTLLYTALFVATVSFIYVLARLIPGDPVTVLYGEMAEDRATRDILEQQLGLDRPIYIQLLTYMGNIFTGRWGKSIYTGEGVVSIISRSFTASLKLASLSTLLVLAICSAALYIEYGYGLNGRLLTTVSSLLSSMPTVVWGAVLLLILTQLRQPIVLGDTVPPLIVLTLVATGIFYRLFKSAIEYSYQQPFIETYAMMGYSRVAVFLKALRYSLPTILSALLYRAGLIIAGAIVVETMFLYPGMGLVFYVALASRDYPVLIGWGVAVSATLIGINLAVDIVHSIADPRVVQQWSPD</sequence>
<dbReference type="PANTHER" id="PTHR43163:SF6">
    <property type="entry name" value="DIPEPTIDE TRANSPORT SYSTEM PERMEASE PROTEIN DPPB-RELATED"/>
    <property type="match status" value="1"/>
</dbReference>